<organism evidence="2 3">
    <name type="scientific">Amycolatopsis mediterranei (strain U-32)</name>
    <dbReference type="NCBI Taxonomy" id="749927"/>
    <lineage>
        <taxon>Bacteria</taxon>
        <taxon>Bacillati</taxon>
        <taxon>Actinomycetota</taxon>
        <taxon>Actinomycetes</taxon>
        <taxon>Pseudonocardiales</taxon>
        <taxon>Pseudonocardiaceae</taxon>
        <taxon>Amycolatopsis</taxon>
    </lineage>
</organism>
<evidence type="ECO:0000313" key="2">
    <source>
        <dbReference type="EMBL" id="ADJ41901.1"/>
    </source>
</evidence>
<dbReference type="EMBL" id="CP002000">
    <property type="protein sequence ID" value="ADJ41901.1"/>
    <property type="molecule type" value="Genomic_DNA"/>
</dbReference>
<accession>A0A0H3CX43</accession>
<reference evidence="2 3" key="1">
    <citation type="journal article" date="2010" name="Cell Res.">
        <title>Complete genome sequence of the rifamycin SV-producing Amycolatopsis mediterranei U32 revealed its genetic characteristics in phylogeny and metabolism.</title>
        <authorList>
            <person name="Zhao W."/>
            <person name="Zhong Y."/>
            <person name="Yuan H."/>
            <person name="Wang J."/>
            <person name="Zheng H."/>
            <person name="Wang Y."/>
            <person name="Cen X."/>
            <person name="Xu F."/>
            <person name="Bai J."/>
            <person name="Han X."/>
            <person name="Lu G."/>
            <person name="Zhu Y."/>
            <person name="Shao Z."/>
            <person name="Yan H."/>
            <person name="Li C."/>
            <person name="Peng N."/>
            <person name="Zhang Z."/>
            <person name="Zhang Y."/>
            <person name="Lin W."/>
            <person name="Fan Y."/>
            <person name="Qin Z."/>
            <person name="Hu Y."/>
            <person name="Zhu B."/>
            <person name="Wang S."/>
            <person name="Ding X."/>
            <person name="Zhao G.P."/>
        </authorList>
    </citation>
    <scope>NUCLEOTIDE SEQUENCE [LARGE SCALE GENOMIC DNA]</scope>
    <source>
        <strain evidence="3">U-32</strain>
    </source>
</reference>
<dbReference type="GeneID" id="92867874"/>
<keyword evidence="1" id="KW-0812">Transmembrane</keyword>
<feature type="transmembrane region" description="Helical" evidence="1">
    <location>
        <begin position="43"/>
        <end position="63"/>
    </location>
</feature>
<proteinExistence type="predicted"/>
<protein>
    <recommendedName>
        <fullName evidence="4">CU044_5270 family protein</fullName>
    </recommendedName>
</protein>
<dbReference type="eggNOG" id="ENOG50327HH">
    <property type="taxonomic scope" value="Bacteria"/>
</dbReference>
<dbReference type="Proteomes" id="UP000000328">
    <property type="component" value="Chromosome"/>
</dbReference>
<dbReference type="OrthoDB" id="3532098at2"/>
<gene>
    <name evidence="2" type="ordered locus">AMED_0077</name>
</gene>
<dbReference type="AlphaFoldDB" id="A0A0H3CX43"/>
<evidence type="ECO:0000313" key="3">
    <source>
        <dbReference type="Proteomes" id="UP000000328"/>
    </source>
</evidence>
<sequence length="297" mass="31134">MNDLQTLRAALVPGDPAQDVVDRSRHRLQNRMLTGPRRRVRPLALGAGLVTTAAAAAVVVATLPGAPAPTPVPAPQPQAVAPVVTGTQVLLAAATVAEHAPADTGKYWHVRTASDKQVYEYWFSADGHLWFRGAKSSGRLMALGSSPLRLAGTTVTFEQLRTLPIDPAALRDWLVNAIAHSGARTSAGPLTADDRERELLLSMVSLVSTLPAPPAVRAAAFRAIAAYPGVQDLGAVPGGRGFMLPGNYRLVVDPSTGRINRTSMYVTADGAVYVVSGAQGAEAGAQVSAEWTDDLPK</sequence>
<dbReference type="KEGG" id="amd:AMED_0077"/>
<dbReference type="PATRIC" id="fig|749927.5.peg.79"/>
<dbReference type="InterPro" id="IPR047789">
    <property type="entry name" value="CU044_5270-like"/>
</dbReference>
<evidence type="ECO:0000256" key="1">
    <source>
        <dbReference type="SAM" id="Phobius"/>
    </source>
</evidence>
<dbReference type="NCBIfam" id="NF038083">
    <property type="entry name" value="CU044_5270_fam"/>
    <property type="match status" value="1"/>
</dbReference>
<keyword evidence="1" id="KW-1133">Transmembrane helix</keyword>
<evidence type="ECO:0008006" key="4">
    <source>
        <dbReference type="Google" id="ProtNLM"/>
    </source>
</evidence>
<name>A0A0H3CX43_AMYMU</name>
<keyword evidence="1" id="KW-0472">Membrane</keyword>
<dbReference type="RefSeq" id="WP_013222028.1">
    <property type="nucleotide sequence ID" value="NC_014318.1"/>
</dbReference>
<dbReference type="HOGENOM" id="CLU_965218_0_0_11"/>